<protein>
    <recommendedName>
        <fullName evidence="6">CCHC-type domain-containing protein</fullName>
    </recommendedName>
</protein>
<dbReference type="EMBL" id="LR798456">
    <property type="protein sequence ID" value="CAB5237979.1"/>
    <property type="molecule type" value="Genomic_DNA"/>
</dbReference>
<dbReference type="GO" id="GO:0008270">
    <property type="term" value="F:zinc ion binding"/>
    <property type="evidence" value="ECO:0007669"/>
    <property type="project" value="InterPro"/>
</dbReference>
<evidence type="ECO:0008006" key="6">
    <source>
        <dbReference type="Google" id="ProtNLM"/>
    </source>
</evidence>
<evidence type="ECO:0000313" key="1">
    <source>
        <dbReference type="EMBL" id="CAB4176289.1"/>
    </source>
</evidence>
<name>A0A6J5PWN7_9CAUD</name>
<gene>
    <name evidence="2" type="ORF">UFOVP1076_16</name>
    <name evidence="3" type="ORF">UFOVP1314_59</name>
    <name evidence="4" type="ORF">UFOVP1427_11</name>
    <name evidence="5" type="ORF">UFOVP1523_15</name>
    <name evidence="1" type="ORF">UFOVP991_16</name>
</gene>
<dbReference type="GO" id="GO:0003676">
    <property type="term" value="F:nucleic acid binding"/>
    <property type="evidence" value="ECO:0007669"/>
    <property type="project" value="InterPro"/>
</dbReference>
<dbReference type="EMBL" id="LR796941">
    <property type="protein sequence ID" value="CAB4176289.1"/>
    <property type="molecule type" value="Genomic_DNA"/>
</dbReference>
<organism evidence="1">
    <name type="scientific">uncultured Caudovirales phage</name>
    <dbReference type="NCBI Taxonomy" id="2100421"/>
    <lineage>
        <taxon>Viruses</taxon>
        <taxon>Duplodnaviria</taxon>
        <taxon>Heunggongvirae</taxon>
        <taxon>Uroviricota</taxon>
        <taxon>Caudoviricetes</taxon>
        <taxon>Peduoviridae</taxon>
        <taxon>Maltschvirus</taxon>
        <taxon>Maltschvirus maltsch</taxon>
    </lineage>
</organism>
<proteinExistence type="predicted"/>
<dbReference type="EMBL" id="LR797371">
    <property type="protein sequence ID" value="CAB4211286.1"/>
    <property type="molecule type" value="Genomic_DNA"/>
</dbReference>
<dbReference type="EMBL" id="LR797258">
    <property type="protein sequence ID" value="CAB4198279.1"/>
    <property type="molecule type" value="Genomic_DNA"/>
</dbReference>
<evidence type="ECO:0000313" key="3">
    <source>
        <dbReference type="EMBL" id="CAB4198279.1"/>
    </source>
</evidence>
<dbReference type="EMBL" id="LR797025">
    <property type="protein sequence ID" value="CAB4182629.1"/>
    <property type="molecule type" value="Genomic_DNA"/>
</dbReference>
<evidence type="ECO:0000313" key="2">
    <source>
        <dbReference type="EMBL" id="CAB4182629.1"/>
    </source>
</evidence>
<dbReference type="InterPro" id="IPR036875">
    <property type="entry name" value="Znf_CCHC_sf"/>
</dbReference>
<reference evidence="1" key="1">
    <citation type="submission" date="2020-05" db="EMBL/GenBank/DDBJ databases">
        <authorList>
            <person name="Chiriac C."/>
            <person name="Salcher M."/>
            <person name="Ghai R."/>
            <person name="Kavagutti S V."/>
        </authorList>
    </citation>
    <scope>NUCLEOTIDE SEQUENCE</scope>
</reference>
<dbReference type="SUPFAM" id="SSF57756">
    <property type="entry name" value="Retrovirus zinc finger-like domains"/>
    <property type="match status" value="1"/>
</dbReference>
<sequence>MSDIPTMIADHLSETIRDDAVLGQMLRWLRTMVKATSTVQAASLGVAEDFQELQARKHGILVTPMLSKEELDAFKADWRTATALAPAEAPLIIPAEDFCTYCDTKGHHRGNCPELAASAIAAPLVVCPHTDIITGRLGQKICTACGEDITNLPKKSTFGFQ</sequence>
<accession>A0A6J5PWN7</accession>
<evidence type="ECO:0000313" key="5">
    <source>
        <dbReference type="EMBL" id="CAB5237979.1"/>
    </source>
</evidence>
<evidence type="ECO:0000313" key="4">
    <source>
        <dbReference type="EMBL" id="CAB4211286.1"/>
    </source>
</evidence>